<organism evidence="2">
    <name type="scientific">Albugo laibachii Nc14</name>
    <dbReference type="NCBI Taxonomy" id="890382"/>
    <lineage>
        <taxon>Eukaryota</taxon>
        <taxon>Sar</taxon>
        <taxon>Stramenopiles</taxon>
        <taxon>Oomycota</taxon>
        <taxon>Peronosporomycetes</taxon>
        <taxon>Albuginales</taxon>
        <taxon>Albuginaceae</taxon>
        <taxon>Albugo</taxon>
    </lineage>
</organism>
<dbReference type="AlphaFoldDB" id="F0W8S3"/>
<reference evidence="2" key="1">
    <citation type="journal article" date="2011" name="PLoS Biol.">
        <title>Gene gain and loss during evolution of obligate parasitism in the white rust pathogen of Arabidopsis thaliana.</title>
        <authorList>
            <person name="Kemen E."/>
            <person name="Gardiner A."/>
            <person name="Schultz-Larsen T."/>
            <person name="Kemen A.C."/>
            <person name="Balmuth A.L."/>
            <person name="Robert-Seilaniantz A."/>
            <person name="Bailey K."/>
            <person name="Holub E."/>
            <person name="Studholme D.J."/>
            <person name="Maclean D."/>
            <person name="Jones J.D."/>
        </authorList>
    </citation>
    <scope>NUCLEOTIDE SEQUENCE</scope>
</reference>
<sequence>MSSRSDGQHHKKGRRTGESDDKRKKGEQESKENGSSDTVRSDSGDVRTSISQRPHTKASSPEAKSSKDKGADEVRLEINAERLNHSIGENAGARGLPDTVNNQGQEIAL</sequence>
<feature type="compositionally biased region" description="Basic and acidic residues" evidence="1">
    <location>
        <begin position="64"/>
        <end position="84"/>
    </location>
</feature>
<protein>
    <submittedName>
        <fullName evidence="2">AlNc14C36G3198 protein</fullName>
    </submittedName>
</protein>
<feature type="compositionally biased region" description="Basic and acidic residues" evidence="1">
    <location>
        <begin position="15"/>
        <end position="45"/>
    </location>
</feature>
<name>F0W8S3_9STRA</name>
<proteinExistence type="predicted"/>
<evidence type="ECO:0000256" key="1">
    <source>
        <dbReference type="SAM" id="MobiDB-lite"/>
    </source>
</evidence>
<dbReference type="EMBL" id="FR824081">
    <property type="protein sequence ID" value="CCA17531.1"/>
    <property type="molecule type" value="Genomic_DNA"/>
</dbReference>
<reference evidence="2" key="2">
    <citation type="submission" date="2011-02" db="EMBL/GenBank/DDBJ databases">
        <authorList>
            <person name="MacLean D."/>
        </authorList>
    </citation>
    <scope>NUCLEOTIDE SEQUENCE</scope>
</reference>
<feature type="region of interest" description="Disordered" evidence="1">
    <location>
        <begin position="1"/>
        <end position="109"/>
    </location>
</feature>
<feature type="compositionally biased region" description="Polar residues" evidence="1">
    <location>
        <begin position="46"/>
        <end position="63"/>
    </location>
</feature>
<feature type="compositionally biased region" description="Polar residues" evidence="1">
    <location>
        <begin position="99"/>
        <end position="109"/>
    </location>
</feature>
<gene>
    <name evidence="2" type="primary">AlNc14C36G3198</name>
    <name evidence="2" type="ORF">ALNC14_036740</name>
</gene>
<dbReference type="HOGENOM" id="CLU_2188875_0_0_1"/>
<evidence type="ECO:0000313" key="2">
    <source>
        <dbReference type="EMBL" id="CCA17531.1"/>
    </source>
</evidence>
<accession>F0W8S3</accession>